<dbReference type="PANTHER" id="PTHR31476:SF16">
    <property type="entry name" value="F14O23.23 PROTEIN"/>
    <property type="match status" value="1"/>
</dbReference>
<dbReference type="Proteomes" id="UP000595140">
    <property type="component" value="Unassembled WGS sequence"/>
</dbReference>
<dbReference type="InterPro" id="IPR045040">
    <property type="entry name" value="PORR_fam"/>
</dbReference>
<feature type="compositionally biased region" description="Basic and acidic residues" evidence="1">
    <location>
        <begin position="454"/>
        <end position="467"/>
    </location>
</feature>
<dbReference type="AlphaFoldDB" id="A0A484KC05"/>
<keyword evidence="4" id="KW-1185">Reference proteome</keyword>
<reference evidence="3 4" key="1">
    <citation type="submission" date="2018-04" db="EMBL/GenBank/DDBJ databases">
        <authorList>
            <person name="Vogel A."/>
        </authorList>
    </citation>
    <scope>NUCLEOTIDE SEQUENCE [LARGE SCALE GENOMIC DNA]</scope>
</reference>
<feature type="region of interest" description="Disordered" evidence="1">
    <location>
        <begin position="378"/>
        <end position="475"/>
    </location>
</feature>
<dbReference type="GO" id="GO:0003723">
    <property type="term" value="F:RNA binding"/>
    <property type="evidence" value="ECO:0007669"/>
    <property type="project" value="InterPro"/>
</dbReference>
<feature type="domain" description="PORR" evidence="2">
    <location>
        <begin position="33"/>
        <end position="357"/>
    </location>
</feature>
<sequence>MNTIHFFRRSLPNSVSRCQRRTLYDAASSIICVRDRGLDHAVEREKNLKPVWNVKNLIKSEPSKSLPLNIITQSRDSLEIPTRPIEFLRKYPAIFQEFFPGGVNIHPHIKLTPEVLNLDLEEQLLYQSVSYRENLADRILKLLMIGKSNKFPLSVLDTLRWDLGLPHNFVNIIVPEFPDYFRVSDDGATLELVCWSHELAVSEMEKSAKKDGSLGLDVESPVNFCLKHSTGFEMDKKYQKWVNEWQKLPYLSPYKSAMHLAPNCEESDKWAVGVLHELLSLFVGKKAEKDNVLVLGEHLGLRSRFKRALLQHPGIFYISSKNRTHTVVLKDAYKRGVLVAKCPMMEMRFKYARLMNTLSDDKKTSCAHGRISIDLKGRKQEKLDDEDGGEEDRDFSDDYEDEDQEQDEEEATIRGRSSFKTKDEDTSRSITRRLDRRDSIRKKECPPRSRRRVANHDMHEEVKEAKNGRRTNFSTTFDRKNLLRRFRPDCKTRRGERSSHI</sequence>
<evidence type="ECO:0000256" key="1">
    <source>
        <dbReference type="SAM" id="MobiDB-lite"/>
    </source>
</evidence>
<dbReference type="OrthoDB" id="1892230at2759"/>
<evidence type="ECO:0000313" key="4">
    <source>
        <dbReference type="Proteomes" id="UP000595140"/>
    </source>
</evidence>
<organism evidence="3 4">
    <name type="scientific">Cuscuta campestris</name>
    <dbReference type="NCBI Taxonomy" id="132261"/>
    <lineage>
        <taxon>Eukaryota</taxon>
        <taxon>Viridiplantae</taxon>
        <taxon>Streptophyta</taxon>
        <taxon>Embryophyta</taxon>
        <taxon>Tracheophyta</taxon>
        <taxon>Spermatophyta</taxon>
        <taxon>Magnoliopsida</taxon>
        <taxon>eudicotyledons</taxon>
        <taxon>Gunneridae</taxon>
        <taxon>Pentapetalae</taxon>
        <taxon>asterids</taxon>
        <taxon>lamiids</taxon>
        <taxon>Solanales</taxon>
        <taxon>Convolvulaceae</taxon>
        <taxon>Cuscuteae</taxon>
        <taxon>Cuscuta</taxon>
        <taxon>Cuscuta subgen. Grammica</taxon>
        <taxon>Cuscuta sect. Cleistogrammica</taxon>
    </lineage>
</organism>
<gene>
    <name evidence="3" type="ORF">CCAM_LOCUS4706</name>
</gene>
<dbReference type="PANTHER" id="PTHR31476">
    <property type="entry name" value="PROTEIN WHAT'S THIS FACTOR 1 HOMOLOG, CHLOROPLASTIC"/>
    <property type="match status" value="1"/>
</dbReference>
<dbReference type="Pfam" id="PF11955">
    <property type="entry name" value="PORR"/>
    <property type="match status" value="1"/>
</dbReference>
<feature type="compositionally biased region" description="Acidic residues" evidence="1">
    <location>
        <begin position="383"/>
        <end position="410"/>
    </location>
</feature>
<protein>
    <recommendedName>
        <fullName evidence="2">PORR domain-containing protein</fullName>
    </recommendedName>
</protein>
<name>A0A484KC05_9ASTE</name>
<proteinExistence type="predicted"/>
<feature type="compositionally biased region" description="Basic and acidic residues" evidence="1">
    <location>
        <begin position="420"/>
        <end position="447"/>
    </location>
</feature>
<evidence type="ECO:0000259" key="2">
    <source>
        <dbReference type="Pfam" id="PF11955"/>
    </source>
</evidence>
<evidence type="ECO:0000313" key="3">
    <source>
        <dbReference type="EMBL" id="VFQ62930.1"/>
    </source>
</evidence>
<dbReference type="EMBL" id="OOIL02000252">
    <property type="protein sequence ID" value="VFQ62930.1"/>
    <property type="molecule type" value="Genomic_DNA"/>
</dbReference>
<dbReference type="InterPro" id="IPR021099">
    <property type="entry name" value="PORR_domain"/>
</dbReference>
<accession>A0A484KC05</accession>